<dbReference type="PROSITE" id="PS00028">
    <property type="entry name" value="ZINC_FINGER_C2H2_1"/>
    <property type="match status" value="3"/>
</dbReference>
<keyword evidence="4 7" id="KW-0863">Zinc-finger</keyword>
<dbReference type="SMART" id="SM00355">
    <property type="entry name" value="ZnF_C2H2"/>
    <property type="match status" value="4"/>
</dbReference>
<dbReference type="PANTHER" id="PTHR10032:SF271">
    <property type="entry name" value="RH12261P-RELATED"/>
    <property type="match status" value="1"/>
</dbReference>
<keyword evidence="6" id="KW-0539">Nucleus</keyword>
<dbReference type="PROSITE" id="PS50157">
    <property type="entry name" value="ZINC_FINGER_C2H2_2"/>
    <property type="match status" value="3"/>
</dbReference>
<reference evidence="10" key="1">
    <citation type="submission" date="2022-11" db="EMBL/GenBank/DDBJ databases">
        <title>Centuries of genome instability and evolution in soft-shell clam transmissible cancer (bioRxiv).</title>
        <authorList>
            <person name="Hart S.F.M."/>
            <person name="Yonemitsu M.A."/>
            <person name="Giersch R.M."/>
            <person name="Beal B.F."/>
            <person name="Arriagada G."/>
            <person name="Davis B.W."/>
            <person name="Ostrander E.A."/>
            <person name="Goff S.P."/>
            <person name="Metzger M.J."/>
        </authorList>
    </citation>
    <scope>NUCLEOTIDE SEQUENCE</scope>
    <source>
        <strain evidence="10">MELC-2E11</strain>
        <tissue evidence="10">Siphon/mantle</tissue>
    </source>
</reference>
<evidence type="ECO:0000259" key="9">
    <source>
        <dbReference type="PROSITE" id="PS50157"/>
    </source>
</evidence>
<protein>
    <submittedName>
        <fullName evidence="10">OVO-like protein</fullName>
    </submittedName>
</protein>
<evidence type="ECO:0000256" key="5">
    <source>
        <dbReference type="ARBA" id="ARBA00022833"/>
    </source>
</evidence>
<dbReference type="Pfam" id="PF13465">
    <property type="entry name" value="zf-H2C2_2"/>
    <property type="match status" value="1"/>
</dbReference>
<feature type="domain" description="C2H2-type" evidence="9">
    <location>
        <begin position="215"/>
        <end position="243"/>
    </location>
</feature>
<dbReference type="InterPro" id="IPR013087">
    <property type="entry name" value="Znf_C2H2_type"/>
</dbReference>
<evidence type="ECO:0000256" key="7">
    <source>
        <dbReference type="PROSITE-ProRule" id="PRU00042"/>
    </source>
</evidence>
<organism evidence="10 11">
    <name type="scientific">Mya arenaria</name>
    <name type="common">Soft-shell clam</name>
    <dbReference type="NCBI Taxonomy" id="6604"/>
    <lineage>
        <taxon>Eukaryota</taxon>
        <taxon>Metazoa</taxon>
        <taxon>Spiralia</taxon>
        <taxon>Lophotrochozoa</taxon>
        <taxon>Mollusca</taxon>
        <taxon>Bivalvia</taxon>
        <taxon>Autobranchia</taxon>
        <taxon>Heteroconchia</taxon>
        <taxon>Euheterodonta</taxon>
        <taxon>Imparidentia</taxon>
        <taxon>Neoheterodontei</taxon>
        <taxon>Myida</taxon>
        <taxon>Myoidea</taxon>
        <taxon>Myidae</taxon>
        <taxon>Mya</taxon>
    </lineage>
</organism>
<evidence type="ECO:0000256" key="4">
    <source>
        <dbReference type="ARBA" id="ARBA00022771"/>
    </source>
</evidence>
<feature type="region of interest" description="Disordered" evidence="8">
    <location>
        <begin position="45"/>
        <end position="85"/>
    </location>
</feature>
<dbReference type="InterPro" id="IPR036236">
    <property type="entry name" value="Znf_C2H2_sf"/>
</dbReference>
<evidence type="ECO:0000256" key="3">
    <source>
        <dbReference type="ARBA" id="ARBA00022737"/>
    </source>
</evidence>
<accession>A0ABY7DMZ5</accession>
<dbReference type="Gene3D" id="3.30.160.60">
    <property type="entry name" value="Classic Zinc Finger"/>
    <property type="match status" value="2"/>
</dbReference>
<feature type="domain" description="C2H2-type" evidence="9">
    <location>
        <begin position="159"/>
        <end position="186"/>
    </location>
</feature>
<dbReference type="PANTHER" id="PTHR10032">
    <property type="entry name" value="ZINC FINGER PROTEIN WITH KRAB AND SCAN DOMAINS"/>
    <property type="match status" value="1"/>
</dbReference>
<keyword evidence="5" id="KW-0862">Zinc</keyword>
<feature type="compositionally biased region" description="Basic and acidic residues" evidence="8">
    <location>
        <begin position="68"/>
        <end position="78"/>
    </location>
</feature>
<dbReference type="EMBL" id="CP111014">
    <property type="protein sequence ID" value="WAQ99076.1"/>
    <property type="molecule type" value="Genomic_DNA"/>
</dbReference>
<dbReference type="SUPFAM" id="SSF57667">
    <property type="entry name" value="beta-beta-alpha zinc fingers"/>
    <property type="match status" value="2"/>
</dbReference>
<proteinExistence type="predicted"/>
<keyword evidence="3" id="KW-0677">Repeat</keyword>
<feature type="non-terminal residue" evidence="10">
    <location>
        <position position="489"/>
    </location>
</feature>
<dbReference type="Proteomes" id="UP001164746">
    <property type="component" value="Chromosome 3"/>
</dbReference>
<dbReference type="InterPro" id="IPR027756">
    <property type="entry name" value="Ovo-like"/>
</dbReference>
<evidence type="ECO:0000256" key="1">
    <source>
        <dbReference type="ARBA" id="ARBA00004123"/>
    </source>
</evidence>
<feature type="domain" description="C2H2-type" evidence="9">
    <location>
        <begin position="187"/>
        <end position="214"/>
    </location>
</feature>
<gene>
    <name evidence="10" type="ORF">MAR_023449</name>
</gene>
<feature type="region of interest" description="Disordered" evidence="8">
    <location>
        <begin position="421"/>
        <end position="450"/>
    </location>
</feature>
<evidence type="ECO:0000313" key="10">
    <source>
        <dbReference type="EMBL" id="WAQ99076.1"/>
    </source>
</evidence>
<keyword evidence="2" id="KW-0479">Metal-binding</keyword>
<feature type="compositionally biased region" description="Polar residues" evidence="8">
    <location>
        <begin position="50"/>
        <end position="67"/>
    </location>
</feature>
<name>A0ABY7DMZ5_MYAAR</name>
<comment type="subcellular location">
    <subcellularLocation>
        <location evidence="1">Nucleus</location>
    </subcellularLocation>
</comment>
<sequence length="489" mass="56032">MTGHIPHRFPSSQYDPRLLQAYGYTTPYLNPLTAHAMKMEMTSPKPFIPTSAQSLDSKPYPTNNSLSTREESLRHPVETKPQVEQLRPSLMDPRRPLGTSALQNQTPLASPAYHTEKAPRSLPRWVWKLSTAVTASKTRLSRRPKHRTSPMISKDTSMFICKFCKKEFTLQRLLNRHLKCHSDVKRYLCTFCGKGFNDTFDLKRHTRIHTGVKPYKCPSCDKSFTQRCSLESHTRKVHGVELPYGYKQRRNKVYVCEDCGHSTHDPEEHFKHLQQNHPYNPAINRCHDKRQFKFKNENASSTVEPSSAVIALDEKSSENTERSRSDNEVAMETFKRITETPQRRSEDTMAVEGLLKTEESEAFKVEEKPIHPKHDSDNQNEIQSNIMYTSSGKPKMVDMSAVLEKCDTVNQTGVRYNDIRMAPKRPVVNSPKSSPVKRSPKQLKPSSPMKIRPLALGLCENSKPAVPRIDAENITGKYFNDTQIKKRPL</sequence>
<evidence type="ECO:0000256" key="8">
    <source>
        <dbReference type="SAM" id="MobiDB-lite"/>
    </source>
</evidence>
<feature type="compositionally biased region" description="Low complexity" evidence="8">
    <location>
        <begin position="424"/>
        <end position="437"/>
    </location>
</feature>
<evidence type="ECO:0000256" key="6">
    <source>
        <dbReference type="ARBA" id="ARBA00023242"/>
    </source>
</evidence>
<evidence type="ECO:0000256" key="2">
    <source>
        <dbReference type="ARBA" id="ARBA00022723"/>
    </source>
</evidence>
<keyword evidence="11" id="KW-1185">Reference proteome</keyword>
<evidence type="ECO:0000313" key="11">
    <source>
        <dbReference type="Proteomes" id="UP001164746"/>
    </source>
</evidence>